<dbReference type="EMBL" id="SLXQ01000003">
    <property type="protein sequence ID" value="TCP54105.1"/>
    <property type="molecule type" value="Genomic_DNA"/>
</dbReference>
<feature type="transmembrane region" description="Helical" evidence="1">
    <location>
        <begin position="33"/>
        <end position="53"/>
    </location>
</feature>
<keyword evidence="1" id="KW-0472">Membrane</keyword>
<organism evidence="2 3">
    <name type="scientific">Tamaricihabitans halophyticus</name>
    <dbReference type="NCBI Taxonomy" id="1262583"/>
    <lineage>
        <taxon>Bacteria</taxon>
        <taxon>Bacillati</taxon>
        <taxon>Actinomycetota</taxon>
        <taxon>Actinomycetes</taxon>
        <taxon>Pseudonocardiales</taxon>
        <taxon>Pseudonocardiaceae</taxon>
        <taxon>Tamaricihabitans</taxon>
    </lineage>
</organism>
<sequence>MPGALGVLVLLTGLIGGLSWLSAGDISQGPGVLVLAMGVAVMSVTLGPVDIDLERTAGFAWLPRRVVHVLLAGAMTIGVTAAMYLALADAVPGSSLLRNGIGLLGLATFGVAVLGVRFGWALPIGWAILAVFAPGDAGAVVRWPMEPVDAPSALVTALVCGLLGAGSYAVSGARRVLA</sequence>
<accession>A0A4R2R3Z6</accession>
<evidence type="ECO:0000256" key="1">
    <source>
        <dbReference type="SAM" id="Phobius"/>
    </source>
</evidence>
<feature type="transmembrane region" description="Helical" evidence="1">
    <location>
        <begin position="151"/>
        <end position="170"/>
    </location>
</feature>
<keyword evidence="1" id="KW-0812">Transmembrane</keyword>
<keyword evidence="1" id="KW-1133">Transmembrane helix</keyword>
<proteinExistence type="predicted"/>
<feature type="transmembrane region" description="Helical" evidence="1">
    <location>
        <begin position="65"/>
        <end position="87"/>
    </location>
</feature>
<gene>
    <name evidence="2" type="ORF">EV191_103146</name>
</gene>
<evidence type="ECO:0000313" key="2">
    <source>
        <dbReference type="EMBL" id="TCP54105.1"/>
    </source>
</evidence>
<dbReference type="AlphaFoldDB" id="A0A4R2R3Z6"/>
<evidence type="ECO:0000313" key="3">
    <source>
        <dbReference type="Proteomes" id="UP000294911"/>
    </source>
</evidence>
<reference evidence="2 3" key="1">
    <citation type="submission" date="2019-03" db="EMBL/GenBank/DDBJ databases">
        <title>Genomic Encyclopedia of Type Strains, Phase IV (KMG-IV): sequencing the most valuable type-strain genomes for metagenomic binning, comparative biology and taxonomic classification.</title>
        <authorList>
            <person name="Goeker M."/>
        </authorList>
    </citation>
    <scope>NUCLEOTIDE SEQUENCE [LARGE SCALE GENOMIC DNA]</scope>
    <source>
        <strain evidence="2 3">DSM 45765</strain>
    </source>
</reference>
<name>A0A4R2R3Z6_9PSEU</name>
<comment type="caution">
    <text evidence="2">The sequence shown here is derived from an EMBL/GenBank/DDBJ whole genome shotgun (WGS) entry which is preliminary data.</text>
</comment>
<protein>
    <submittedName>
        <fullName evidence="2">Uncharacterized protein</fullName>
    </submittedName>
</protein>
<feature type="transmembrane region" description="Helical" evidence="1">
    <location>
        <begin position="99"/>
        <end position="119"/>
    </location>
</feature>
<dbReference type="Proteomes" id="UP000294911">
    <property type="component" value="Unassembled WGS sequence"/>
</dbReference>
<keyword evidence="3" id="KW-1185">Reference proteome</keyword>